<feature type="active site" evidence="1">
    <location>
        <position position="12"/>
    </location>
</feature>
<dbReference type="PIRSF" id="PIRSF016184">
    <property type="entry name" value="PhzC_PhzF"/>
    <property type="match status" value="1"/>
</dbReference>
<reference evidence="2 3" key="1">
    <citation type="submission" date="2019-01" db="EMBL/GenBank/DDBJ databases">
        <title>Draft Genome Sequencing of Zygosaccharomyces mellis Ca-7.</title>
        <authorList>
            <person name="Shiwa Y."/>
            <person name="Kanesaki Y."/>
            <person name="Ishige T."/>
            <person name="Mura K."/>
            <person name="Hori T."/>
            <person name="Tamura T."/>
        </authorList>
    </citation>
    <scope>NUCLEOTIDE SEQUENCE [LARGE SCALE GENOMIC DNA]</scope>
    <source>
        <strain evidence="2 3">Ca-7</strain>
    </source>
</reference>
<dbReference type="Proteomes" id="UP000301737">
    <property type="component" value="Unassembled WGS sequence"/>
</dbReference>
<dbReference type="NCBIfam" id="TIGR00654">
    <property type="entry name" value="PhzF_family"/>
    <property type="match status" value="1"/>
</dbReference>
<dbReference type="PANTHER" id="PTHR13774:SF32">
    <property type="entry name" value="ANTISENSE-ENHANCING SEQUENCE 1"/>
    <property type="match status" value="1"/>
</dbReference>
<organism evidence="2 3">
    <name type="scientific">Zygosaccharomyces mellis</name>
    <dbReference type="NCBI Taxonomy" id="42258"/>
    <lineage>
        <taxon>Eukaryota</taxon>
        <taxon>Fungi</taxon>
        <taxon>Dikarya</taxon>
        <taxon>Ascomycota</taxon>
        <taxon>Saccharomycotina</taxon>
        <taxon>Saccharomycetes</taxon>
        <taxon>Saccharomycetales</taxon>
        <taxon>Saccharomycetaceae</taxon>
        <taxon>Zygosaccharomyces</taxon>
    </lineage>
</organism>
<dbReference type="EMBL" id="BIMX01000005">
    <property type="protein sequence ID" value="GCE98455.1"/>
    <property type="molecule type" value="Genomic_DNA"/>
</dbReference>
<dbReference type="GO" id="GO:0016853">
    <property type="term" value="F:isomerase activity"/>
    <property type="evidence" value="ECO:0007669"/>
    <property type="project" value="TreeGrafter"/>
</dbReference>
<name>A0A4C2E2Y1_9SACH</name>
<evidence type="ECO:0000256" key="1">
    <source>
        <dbReference type="PIRSR" id="PIRSR016184-1"/>
    </source>
</evidence>
<accession>A0A4C2E2Y1</accession>
<evidence type="ECO:0000313" key="3">
    <source>
        <dbReference type="Proteomes" id="UP000301737"/>
    </source>
</evidence>
<dbReference type="GO" id="GO:0005737">
    <property type="term" value="C:cytoplasm"/>
    <property type="evidence" value="ECO:0007669"/>
    <property type="project" value="TreeGrafter"/>
</dbReference>
<dbReference type="AlphaFoldDB" id="A0A4C2E2Y1"/>
<dbReference type="PANTHER" id="PTHR13774">
    <property type="entry name" value="PHENAZINE BIOSYNTHESIS PROTEIN"/>
    <property type="match status" value="1"/>
</dbReference>
<dbReference type="InterPro" id="IPR003719">
    <property type="entry name" value="Phenazine_PhzF-like"/>
</dbReference>
<comment type="caution">
    <text evidence="2">The sequence shown here is derived from an EMBL/GenBank/DDBJ whole genome shotgun (WGS) entry which is preliminary data.</text>
</comment>
<protein>
    <submittedName>
        <fullName evidence="2">Uncharacterized protein</fullName>
    </submittedName>
</protein>
<keyword evidence="3" id="KW-1185">Reference proteome</keyword>
<dbReference type="Pfam" id="PF02567">
    <property type="entry name" value="PhzC-PhzF"/>
    <property type="match status" value="1"/>
</dbReference>
<dbReference type="Gene3D" id="3.10.310.10">
    <property type="entry name" value="Diaminopimelate Epimerase, Chain A, domain 1"/>
    <property type="match status" value="2"/>
</dbReference>
<proteinExistence type="predicted"/>
<evidence type="ECO:0000313" key="2">
    <source>
        <dbReference type="EMBL" id="GCE98455.1"/>
    </source>
</evidence>
<gene>
    <name evidence="2" type="ORF">ZYGM_003019</name>
</gene>
<sequence>MQTIARWTNLSETTFALPPSHPNASYTLRIFTPKGELPFAGHPTLGSAHALVESGLVEPKKGILVQQCAQGLVPIRVENNLFTLEMPEAKVKEISQDDISLLESILNCKLIEPAPIDIGPILIIGLVENVKTLLELKPDLNRLAELERKLKITGITLFATYPDSIDIEVRTFAPSCGVSEDPVCGSGNGALAVFGKLRGQLKTSSYVAKQGRKVGRDGHVHIGVGSTVHVGGECVTCLNGELNI</sequence>
<dbReference type="SUPFAM" id="SSF54506">
    <property type="entry name" value="Diaminopimelate epimerase-like"/>
    <property type="match status" value="1"/>
</dbReference>
<dbReference type="OrthoDB" id="75169at2759"/>